<gene>
    <name evidence="2" type="ORF">GCM10011487_16400</name>
</gene>
<evidence type="ECO:0000313" key="2">
    <source>
        <dbReference type="EMBL" id="GFE79640.1"/>
    </source>
</evidence>
<reference evidence="3" key="1">
    <citation type="submission" date="2020-01" db="EMBL/GenBank/DDBJ databases">
        <title>'Steroidobacter agaridevorans' sp. nov., agar-degrading bacteria isolated from rhizosphere soils.</title>
        <authorList>
            <person name="Ikenaga M."/>
            <person name="Kataoka M."/>
            <person name="Murouchi A."/>
            <person name="Katsuragi S."/>
            <person name="Sakai M."/>
        </authorList>
    </citation>
    <scope>NUCLEOTIDE SEQUENCE [LARGE SCALE GENOMIC DNA]</scope>
    <source>
        <strain evidence="3">YU21-B</strain>
    </source>
</reference>
<dbReference type="Proteomes" id="UP000445000">
    <property type="component" value="Unassembled WGS sequence"/>
</dbReference>
<protein>
    <submittedName>
        <fullName evidence="2">Uncharacterized protein</fullName>
    </submittedName>
</protein>
<proteinExistence type="predicted"/>
<accession>A0A829Y8Z2</accession>
<keyword evidence="1" id="KW-0732">Signal</keyword>
<dbReference type="EMBL" id="BLJN01000001">
    <property type="protein sequence ID" value="GFE79640.1"/>
    <property type="molecule type" value="Genomic_DNA"/>
</dbReference>
<dbReference type="RefSeq" id="WP_161811290.1">
    <property type="nucleotide sequence ID" value="NZ_BLJN01000001.1"/>
</dbReference>
<sequence length="296" mass="31092">MKKAALFVSGLLLTALASAPAVAEVVRVKVTARVVDVYDPGTMLHGKILAGSRLTGTYVYNTNTPNTSDDPEGYGRYVPYANEARMRFVSGGIVFENNQPTQGIEIEVDPQGEFGSGMFEMTSRDNKPLASTAQVDEITVRFNGRGNMTQSVALPAAVPTLTEYDPKEVVISSNFGQSFMVVANIESAEPVVVDAVVVSPAAGSFLSTQQFDAALALPRNSSVVSVIAEANGAPLPIGYPGSCTLVPPPTSAAQPAVLCPNADSLLPLAGGAPIEWTVELSNGSILTETSNWTFLH</sequence>
<dbReference type="AlphaFoldDB" id="A0A829Y8Z2"/>
<keyword evidence="3" id="KW-1185">Reference proteome</keyword>
<evidence type="ECO:0000256" key="1">
    <source>
        <dbReference type="SAM" id="SignalP"/>
    </source>
</evidence>
<feature type="chain" id="PRO_5032483409" evidence="1">
    <location>
        <begin position="24"/>
        <end position="296"/>
    </location>
</feature>
<name>A0A829Y8Z2_9GAMM</name>
<feature type="signal peptide" evidence="1">
    <location>
        <begin position="1"/>
        <end position="23"/>
    </location>
</feature>
<comment type="caution">
    <text evidence="2">The sequence shown here is derived from an EMBL/GenBank/DDBJ whole genome shotgun (WGS) entry which is preliminary data.</text>
</comment>
<organism evidence="2 3">
    <name type="scientific">Steroidobacter agaridevorans</name>
    <dbReference type="NCBI Taxonomy" id="2695856"/>
    <lineage>
        <taxon>Bacteria</taxon>
        <taxon>Pseudomonadati</taxon>
        <taxon>Pseudomonadota</taxon>
        <taxon>Gammaproteobacteria</taxon>
        <taxon>Steroidobacterales</taxon>
        <taxon>Steroidobacteraceae</taxon>
        <taxon>Steroidobacter</taxon>
    </lineage>
</organism>
<evidence type="ECO:0000313" key="3">
    <source>
        <dbReference type="Proteomes" id="UP000445000"/>
    </source>
</evidence>